<evidence type="ECO:0000259" key="14">
    <source>
        <dbReference type="Pfam" id="PF00294"/>
    </source>
</evidence>
<gene>
    <name evidence="12 15" type="primary">rbsK</name>
    <name evidence="15" type="ORF">HLH33_14550</name>
</gene>
<feature type="region of interest" description="Disordered" evidence="13">
    <location>
        <begin position="295"/>
        <end position="316"/>
    </location>
</feature>
<dbReference type="NCBIfam" id="TIGR02152">
    <property type="entry name" value="D_ribokin_bact"/>
    <property type="match status" value="1"/>
</dbReference>
<evidence type="ECO:0000313" key="15">
    <source>
        <dbReference type="EMBL" id="MBB2157519.1"/>
    </source>
</evidence>
<dbReference type="SUPFAM" id="SSF53613">
    <property type="entry name" value="Ribokinase-like"/>
    <property type="match status" value="1"/>
</dbReference>
<dbReference type="AlphaFoldDB" id="A0A7W4I788"/>
<dbReference type="GO" id="GO:0046872">
    <property type="term" value="F:metal ion binding"/>
    <property type="evidence" value="ECO:0007669"/>
    <property type="project" value="UniProtKB-KW"/>
</dbReference>
<name>A0A7W4I788_GLUDI</name>
<evidence type="ECO:0000256" key="9">
    <source>
        <dbReference type="ARBA" id="ARBA00022842"/>
    </source>
</evidence>
<keyword evidence="6 12" id="KW-0547">Nucleotide-binding</keyword>
<evidence type="ECO:0000256" key="5">
    <source>
        <dbReference type="ARBA" id="ARBA00022723"/>
    </source>
</evidence>
<evidence type="ECO:0000256" key="3">
    <source>
        <dbReference type="ARBA" id="ARBA00016943"/>
    </source>
</evidence>
<comment type="subunit">
    <text evidence="12">Homodimer.</text>
</comment>
<comment type="function">
    <text evidence="12">Catalyzes the phosphorylation of ribose at O-5 in a reaction requiring ATP and magnesium. The resulting D-ribose-5-phosphate can then be used either for sythesis of nucleotides, histidine, and tryptophan, or as a component of the pentose phosphate pathway.</text>
</comment>
<comment type="similarity">
    <text evidence="12">Belongs to the carbohydrate kinase PfkB family. Ribokinase subfamily.</text>
</comment>
<reference evidence="15 16" key="1">
    <citation type="submission" date="2020-04" db="EMBL/GenBank/DDBJ databases">
        <title>Description of novel Gluconacetobacter.</title>
        <authorList>
            <person name="Sombolestani A."/>
        </authorList>
    </citation>
    <scope>NUCLEOTIDE SEQUENCE [LARGE SCALE GENOMIC DNA]</scope>
    <source>
        <strain evidence="15 16">LMG 7603</strain>
    </source>
</reference>
<evidence type="ECO:0000256" key="12">
    <source>
        <dbReference type="HAMAP-Rule" id="MF_01987"/>
    </source>
</evidence>
<keyword evidence="10 12" id="KW-0630">Potassium</keyword>
<evidence type="ECO:0000313" key="16">
    <source>
        <dbReference type="Proteomes" id="UP000550787"/>
    </source>
</evidence>
<dbReference type="PROSITE" id="PS00583">
    <property type="entry name" value="PFKB_KINASES_1"/>
    <property type="match status" value="1"/>
</dbReference>
<protein>
    <recommendedName>
        <fullName evidence="3 12">Ribokinase</fullName>
        <shortName evidence="12">RK</shortName>
        <ecNumber evidence="2 12">2.7.1.15</ecNumber>
    </recommendedName>
</protein>
<dbReference type="EC" id="2.7.1.15" evidence="2 12"/>
<evidence type="ECO:0000256" key="2">
    <source>
        <dbReference type="ARBA" id="ARBA00012035"/>
    </source>
</evidence>
<keyword evidence="9 12" id="KW-0460">Magnesium</keyword>
<dbReference type="InterPro" id="IPR029056">
    <property type="entry name" value="Ribokinase-like"/>
</dbReference>
<comment type="cofactor">
    <cofactor evidence="12">
        <name>Mg(2+)</name>
        <dbReference type="ChEBI" id="CHEBI:18420"/>
    </cofactor>
    <text evidence="12">Requires a divalent cation, most likely magnesium in vivo, as an electrophilic catalyst to aid phosphoryl group transfer. It is the chelate of the metal and the nucleotide that is the actual substrate.</text>
</comment>
<evidence type="ECO:0000256" key="10">
    <source>
        <dbReference type="ARBA" id="ARBA00022958"/>
    </source>
</evidence>
<dbReference type="HAMAP" id="MF_01987">
    <property type="entry name" value="Ribokinase"/>
    <property type="match status" value="1"/>
</dbReference>
<proteinExistence type="inferred from homology"/>
<feature type="binding site" evidence="12">
    <location>
        <begin position="46"/>
        <end position="50"/>
    </location>
    <ligand>
        <name>substrate</name>
    </ligand>
</feature>
<comment type="subcellular location">
    <subcellularLocation>
        <location evidence="12">Cytoplasm</location>
    </subcellularLocation>
</comment>
<dbReference type="InterPro" id="IPR002139">
    <property type="entry name" value="Ribo/fructo_kinase"/>
</dbReference>
<keyword evidence="4 12" id="KW-0808">Transferase</keyword>
<feature type="binding site" evidence="12">
    <location>
        <position position="147"/>
    </location>
    <ligand>
        <name>substrate</name>
    </ligand>
</feature>
<dbReference type="Proteomes" id="UP000550787">
    <property type="component" value="Unassembled WGS sequence"/>
</dbReference>
<feature type="binding site" evidence="12">
    <location>
        <begin position="229"/>
        <end position="234"/>
    </location>
    <ligand>
        <name>ATP</name>
        <dbReference type="ChEBI" id="CHEBI:30616"/>
    </ligand>
</feature>
<dbReference type="EMBL" id="JABEQG010000033">
    <property type="protein sequence ID" value="MBB2157519.1"/>
    <property type="molecule type" value="Genomic_DNA"/>
</dbReference>
<evidence type="ECO:0000256" key="1">
    <source>
        <dbReference type="ARBA" id="ARBA00005380"/>
    </source>
</evidence>
<feature type="active site" description="Proton acceptor" evidence="12">
    <location>
        <position position="261"/>
    </location>
</feature>
<feature type="binding site" evidence="12">
    <location>
        <position position="255"/>
    </location>
    <ligand>
        <name>K(+)</name>
        <dbReference type="ChEBI" id="CHEBI:29103"/>
    </ligand>
</feature>
<dbReference type="PANTHER" id="PTHR10584:SF166">
    <property type="entry name" value="RIBOKINASE"/>
    <property type="match status" value="1"/>
</dbReference>
<keyword evidence="8 12" id="KW-0067">ATP-binding</keyword>
<organism evidence="15 16">
    <name type="scientific">Gluconacetobacter diazotrophicus</name>
    <name type="common">Acetobacter diazotrophicus</name>
    <dbReference type="NCBI Taxonomy" id="33996"/>
    <lineage>
        <taxon>Bacteria</taxon>
        <taxon>Pseudomonadati</taxon>
        <taxon>Pseudomonadota</taxon>
        <taxon>Alphaproteobacteria</taxon>
        <taxon>Acetobacterales</taxon>
        <taxon>Acetobacteraceae</taxon>
        <taxon>Gluconacetobacter</taxon>
    </lineage>
</organism>
<evidence type="ECO:0000256" key="7">
    <source>
        <dbReference type="ARBA" id="ARBA00022777"/>
    </source>
</evidence>
<dbReference type="CDD" id="cd01174">
    <property type="entry name" value="ribokinase"/>
    <property type="match status" value="1"/>
</dbReference>
<dbReference type="GO" id="GO:0019303">
    <property type="term" value="P:D-ribose catabolic process"/>
    <property type="evidence" value="ECO:0007669"/>
    <property type="project" value="UniProtKB-UniRule"/>
</dbReference>
<feature type="domain" description="Carbohydrate kinase PfkB" evidence="14">
    <location>
        <begin position="11"/>
        <end position="303"/>
    </location>
</feature>
<comment type="pathway">
    <text evidence="12">Carbohydrate metabolism; D-ribose degradation; D-ribose 5-phosphate from beta-D-ribopyranose: step 2/2.</text>
</comment>
<dbReference type="RefSeq" id="WP_012227548.1">
    <property type="nucleotide sequence ID" value="NZ_JABEQG010000033.1"/>
</dbReference>
<evidence type="ECO:0000256" key="11">
    <source>
        <dbReference type="ARBA" id="ARBA00023277"/>
    </source>
</evidence>
<feature type="binding site" evidence="12">
    <location>
        <position position="294"/>
    </location>
    <ligand>
        <name>K(+)</name>
        <dbReference type="ChEBI" id="CHEBI:29103"/>
    </ligand>
</feature>
<dbReference type="GO" id="GO:0005829">
    <property type="term" value="C:cytosol"/>
    <property type="evidence" value="ECO:0007669"/>
    <property type="project" value="TreeGrafter"/>
</dbReference>
<comment type="catalytic activity">
    <reaction evidence="12">
        <text>D-ribose + ATP = D-ribose 5-phosphate + ADP + H(+)</text>
        <dbReference type="Rhea" id="RHEA:13697"/>
        <dbReference type="ChEBI" id="CHEBI:15378"/>
        <dbReference type="ChEBI" id="CHEBI:30616"/>
        <dbReference type="ChEBI" id="CHEBI:47013"/>
        <dbReference type="ChEBI" id="CHEBI:78346"/>
        <dbReference type="ChEBI" id="CHEBI:456216"/>
        <dbReference type="EC" id="2.7.1.15"/>
    </reaction>
</comment>
<dbReference type="GO" id="GO:0005524">
    <property type="term" value="F:ATP binding"/>
    <property type="evidence" value="ECO:0007669"/>
    <property type="project" value="UniProtKB-UniRule"/>
</dbReference>
<feature type="binding site" evidence="12">
    <location>
        <begin position="260"/>
        <end position="261"/>
    </location>
    <ligand>
        <name>ATP</name>
        <dbReference type="ChEBI" id="CHEBI:30616"/>
    </ligand>
</feature>
<accession>A0A7W4I788</accession>
<dbReference type="UniPathway" id="UPA00916">
    <property type="reaction ID" value="UER00889"/>
</dbReference>
<comment type="activity regulation">
    <text evidence="12">Activated by a monovalent cation that binds near, but not in, the active site. The most likely occupant of the site in vivo is potassium. Ion binding induces a conformational change that may alter substrate affinity.</text>
</comment>
<sequence>MPRPKSKNHPLVVFGSINIDMVARLHHFPAPGETLHAQGTDLGLGGKGANQAVAVARLGAEVLLMGRTGDDMFADYAATSLRRRGVGPDGLFRSPGDTTGLAMICTDSAGENTIVVAGGANLAMDGDDVARLVPLLTPGAIVLMQCEIPMDTILAAARRVDAAGATLILDPAPVPDAGLPDELFRLATLMTPNETETERLTGLRPHDPDSARQAAGRLHQKGLRRAIIKLGARGVLYSDESGHGFIPPFHVTAIDSVAAGDCFNGGLAVALSQGLDLARATRFAAACGALATTRKGAADAAPTREEVEGLLSAQPR</sequence>
<comment type="similarity">
    <text evidence="1">Belongs to the carbohydrate kinase pfkB family.</text>
</comment>
<feature type="binding site" evidence="12">
    <location>
        <position position="296"/>
    </location>
    <ligand>
        <name>K(+)</name>
        <dbReference type="ChEBI" id="CHEBI:29103"/>
    </ligand>
</feature>
<keyword evidence="5 12" id="KW-0479">Metal-binding</keyword>
<evidence type="ECO:0000256" key="13">
    <source>
        <dbReference type="SAM" id="MobiDB-lite"/>
    </source>
</evidence>
<comment type="caution">
    <text evidence="12">Lacks conserved residue(s) required for the propagation of feature annotation.</text>
</comment>
<dbReference type="InterPro" id="IPR002173">
    <property type="entry name" value="Carboh/pur_kinase_PfkB_CS"/>
</dbReference>
<comment type="caution">
    <text evidence="15">The sequence shown here is derived from an EMBL/GenBank/DDBJ whole genome shotgun (WGS) entry which is preliminary data.</text>
</comment>
<feature type="binding site" evidence="12">
    <location>
        <position position="257"/>
    </location>
    <ligand>
        <name>K(+)</name>
        <dbReference type="ChEBI" id="CHEBI:29103"/>
    </ligand>
</feature>
<dbReference type="Gene3D" id="3.40.1190.20">
    <property type="match status" value="1"/>
</dbReference>
<evidence type="ECO:0000256" key="6">
    <source>
        <dbReference type="ARBA" id="ARBA00022741"/>
    </source>
</evidence>
<feature type="binding site" evidence="12">
    <location>
        <position position="193"/>
    </location>
    <ligand>
        <name>ATP</name>
        <dbReference type="ChEBI" id="CHEBI:30616"/>
    </ligand>
</feature>
<dbReference type="PANTHER" id="PTHR10584">
    <property type="entry name" value="SUGAR KINASE"/>
    <property type="match status" value="1"/>
</dbReference>
<feature type="binding site" evidence="12">
    <location>
        <begin position="18"/>
        <end position="20"/>
    </location>
    <ligand>
        <name>substrate</name>
    </ligand>
</feature>
<dbReference type="Pfam" id="PF00294">
    <property type="entry name" value="PfkB"/>
    <property type="match status" value="1"/>
</dbReference>
<dbReference type="GO" id="GO:0004747">
    <property type="term" value="F:ribokinase activity"/>
    <property type="evidence" value="ECO:0007669"/>
    <property type="project" value="UniProtKB-UniRule"/>
</dbReference>
<feature type="binding site" evidence="12">
    <location>
        <position position="291"/>
    </location>
    <ligand>
        <name>K(+)</name>
        <dbReference type="ChEBI" id="CHEBI:29103"/>
    </ligand>
</feature>
<dbReference type="PROSITE" id="PS00584">
    <property type="entry name" value="PFKB_KINASES_2"/>
    <property type="match status" value="1"/>
</dbReference>
<dbReference type="OMA" id="DIVLIQQ"/>
<evidence type="ECO:0000256" key="4">
    <source>
        <dbReference type="ARBA" id="ARBA00022679"/>
    </source>
</evidence>
<keyword evidence="12" id="KW-0963">Cytoplasm</keyword>
<feature type="binding site" evidence="12">
    <location>
        <position position="261"/>
    </location>
    <ligand>
        <name>substrate</name>
    </ligand>
</feature>
<keyword evidence="7 12" id="KW-0418">Kinase</keyword>
<evidence type="ECO:0000256" key="8">
    <source>
        <dbReference type="ARBA" id="ARBA00022840"/>
    </source>
</evidence>
<dbReference type="PRINTS" id="PR00990">
    <property type="entry name" value="RIBOKINASE"/>
</dbReference>
<keyword evidence="11 12" id="KW-0119">Carbohydrate metabolism</keyword>
<dbReference type="InterPro" id="IPR011877">
    <property type="entry name" value="Ribokinase"/>
</dbReference>
<dbReference type="InterPro" id="IPR011611">
    <property type="entry name" value="PfkB_dom"/>
</dbReference>